<evidence type="ECO:0000259" key="5">
    <source>
        <dbReference type="Pfam" id="PF00551"/>
    </source>
</evidence>
<dbReference type="PANTHER" id="PTHR43369:SF2">
    <property type="entry name" value="PHOSPHORIBOSYLGLYCINAMIDE FORMYLTRANSFERASE"/>
    <property type="match status" value="1"/>
</dbReference>
<keyword evidence="7" id="KW-1185">Reference proteome</keyword>
<sequence>MERKSRISILISGQGSNLQALIDAQTTTLKDSIIVRVGSNRKAAFGLVRAEERKIPTLYHNLVDYKKRYPDSIDQARSEYDRDLAIRLLEDNPDIIICAGFLHILAPTFLHLMAAASVPVINLHPGLPGAYNGINAIERAHKDFLDGKINEMGIMMQVSIAFLSGPHALLIISTRHYVISEVDMGEPILVTPIPFFKDEDIEKLKDRVHGKEHEAIVTGTKIAISRLKERSSLFTNQAA</sequence>
<evidence type="ECO:0000313" key="7">
    <source>
        <dbReference type="Proteomes" id="UP000664203"/>
    </source>
</evidence>
<evidence type="ECO:0000256" key="1">
    <source>
        <dbReference type="ARBA" id="ARBA00005054"/>
    </source>
</evidence>
<evidence type="ECO:0000256" key="2">
    <source>
        <dbReference type="ARBA" id="ARBA00012254"/>
    </source>
</evidence>
<dbReference type="EC" id="2.1.2.2" evidence="2"/>
<organism evidence="6 7">
    <name type="scientific">Alectoria fallacina</name>
    <dbReference type="NCBI Taxonomy" id="1903189"/>
    <lineage>
        <taxon>Eukaryota</taxon>
        <taxon>Fungi</taxon>
        <taxon>Dikarya</taxon>
        <taxon>Ascomycota</taxon>
        <taxon>Pezizomycotina</taxon>
        <taxon>Lecanoromycetes</taxon>
        <taxon>OSLEUM clade</taxon>
        <taxon>Lecanoromycetidae</taxon>
        <taxon>Lecanorales</taxon>
        <taxon>Lecanorineae</taxon>
        <taxon>Parmeliaceae</taxon>
        <taxon>Alectoria</taxon>
    </lineage>
</organism>
<dbReference type="AlphaFoldDB" id="A0A8H3GAD6"/>
<accession>A0A8H3GAD6</accession>
<dbReference type="GO" id="GO:0006189">
    <property type="term" value="P:'de novo' IMP biosynthetic process"/>
    <property type="evidence" value="ECO:0007669"/>
    <property type="project" value="InterPro"/>
</dbReference>
<comment type="pathway">
    <text evidence="1">Purine metabolism; IMP biosynthesis via de novo pathway; N(2)-formyl-N(1)-(5-phospho-D-ribosyl)glycinamide from N(1)-(5-phospho-D-ribosyl)glycinamide (10-formyl THF route): step 1/1.</text>
</comment>
<evidence type="ECO:0000256" key="4">
    <source>
        <dbReference type="ARBA" id="ARBA00022755"/>
    </source>
</evidence>
<dbReference type="InterPro" id="IPR002376">
    <property type="entry name" value="Formyl_transf_N"/>
</dbReference>
<evidence type="ECO:0000313" key="6">
    <source>
        <dbReference type="EMBL" id="CAF9937562.1"/>
    </source>
</evidence>
<evidence type="ECO:0000256" key="3">
    <source>
        <dbReference type="ARBA" id="ARBA00022679"/>
    </source>
</evidence>
<gene>
    <name evidence="6" type="ORF">ALECFALPRED_007291</name>
</gene>
<dbReference type="GO" id="GO:0004644">
    <property type="term" value="F:phosphoribosylglycinamide formyltransferase activity"/>
    <property type="evidence" value="ECO:0007669"/>
    <property type="project" value="UniProtKB-EC"/>
</dbReference>
<comment type="caution">
    <text evidence="6">The sequence shown here is derived from an EMBL/GenBank/DDBJ whole genome shotgun (WGS) entry which is preliminary data.</text>
</comment>
<dbReference type="OrthoDB" id="5575075at2759"/>
<keyword evidence="4" id="KW-0658">Purine biosynthesis</keyword>
<dbReference type="Gene3D" id="3.40.50.170">
    <property type="entry name" value="Formyl transferase, N-terminal domain"/>
    <property type="match status" value="1"/>
</dbReference>
<dbReference type="Proteomes" id="UP000664203">
    <property type="component" value="Unassembled WGS sequence"/>
</dbReference>
<dbReference type="Pfam" id="PF00551">
    <property type="entry name" value="Formyl_trans_N"/>
    <property type="match status" value="1"/>
</dbReference>
<dbReference type="GO" id="GO:0005737">
    <property type="term" value="C:cytoplasm"/>
    <property type="evidence" value="ECO:0007669"/>
    <property type="project" value="TreeGrafter"/>
</dbReference>
<dbReference type="SUPFAM" id="SSF53328">
    <property type="entry name" value="Formyltransferase"/>
    <property type="match status" value="1"/>
</dbReference>
<feature type="domain" description="Formyl transferase N-terminal" evidence="5">
    <location>
        <begin position="6"/>
        <end position="141"/>
    </location>
</feature>
<reference evidence="6" key="1">
    <citation type="submission" date="2021-03" db="EMBL/GenBank/DDBJ databases">
        <authorList>
            <person name="Tagirdzhanova G."/>
        </authorList>
    </citation>
    <scope>NUCLEOTIDE SEQUENCE</scope>
</reference>
<keyword evidence="3" id="KW-0808">Transferase</keyword>
<dbReference type="InterPro" id="IPR036477">
    <property type="entry name" value="Formyl_transf_N_sf"/>
</dbReference>
<dbReference type="NCBIfam" id="TIGR00639">
    <property type="entry name" value="PurN"/>
    <property type="match status" value="1"/>
</dbReference>
<dbReference type="EMBL" id="CAJPDR010000477">
    <property type="protein sequence ID" value="CAF9937562.1"/>
    <property type="molecule type" value="Genomic_DNA"/>
</dbReference>
<name>A0A8H3GAD6_9LECA</name>
<dbReference type="PANTHER" id="PTHR43369">
    <property type="entry name" value="PHOSPHORIBOSYLGLYCINAMIDE FORMYLTRANSFERASE"/>
    <property type="match status" value="1"/>
</dbReference>
<proteinExistence type="predicted"/>
<dbReference type="InterPro" id="IPR004607">
    <property type="entry name" value="GART"/>
</dbReference>
<protein>
    <recommendedName>
        <fullName evidence="2">phosphoribosylglycinamide formyltransferase 1</fullName>
        <ecNumber evidence="2">2.1.2.2</ecNumber>
    </recommendedName>
</protein>